<dbReference type="InterPro" id="IPR013783">
    <property type="entry name" value="Ig-like_fold"/>
</dbReference>
<dbReference type="Proteomes" id="UP000265140">
    <property type="component" value="Chromosome 10"/>
</dbReference>
<dbReference type="GeneID" id="105005651"/>
<keyword evidence="8" id="KW-0675">Receptor</keyword>
<evidence type="ECO:0000256" key="8">
    <source>
        <dbReference type="ARBA" id="ARBA00023170"/>
    </source>
</evidence>
<reference evidence="12" key="4">
    <citation type="submission" date="2025-09" db="UniProtKB">
        <authorList>
            <consortium name="Ensembl"/>
        </authorList>
    </citation>
    <scope>IDENTIFICATION</scope>
</reference>
<evidence type="ECO:0000256" key="5">
    <source>
        <dbReference type="ARBA" id="ARBA00022989"/>
    </source>
</evidence>
<evidence type="ECO:0000256" key="10">
    <source>
        <dbReference type="ARBA" id="ARBA00023319"/>
    </source>
</evidence>
<keyword evidence="3" id="KW-0812">Transmembrane</keyword>
<keyword evidence="7" id="KW-1015">Disulfide bond</keyword>
<dbReference type="AlphaFoldDB" id="A0A3P8YSF9"/>
<evidence type="ECO:0000256" key="1">
    <source>
        <dbReference type="ARBA" id="ARBA00004251"/>
    </source>
</evidence>
<dbReference type="GO" id="GO:0007166">
    <property type="term" value="P:cell surface receptor signaling pathway"/>
    <property type="evidence" value="ECO:0007669"/>
    <property type="project" value="TreeGrafter"/>
</dbReference>
<dbReference type="GO" id="GO:0009897">
    <property type="term" value="C:external side of plasma membrane"/>
    <property type="evidence" value="ECO:0007669"/>
    <property type="project" value="TreeGrafter"/>
</dbReference>
<dbReference type="PANTHER" id="PTHR25466">
    <property type="entry name" value="T-LYMPHOCYTE ACTIVATION ANTIGEN"/>
    <property type="match status" value="1"/>
</dbReference>
<keyword evidence="13" id="KW-1185">Reference proteome</keyword>
<dbReference type="Pfam" id="PF07686">
    <property type="entry name" value="V-set"/>
    <property type="match status" value="1"/>
</dbReference>
<evidence type="ECO:0000313" key="12">
    <source>
        <dbReference type="Ensembl" id="ENSELUP00000019496.2"/>
    </source>
</evidence>
<dbReference type="RefSeq" id="XP_010862033.2">
    <property type="nucleotide sequence ID" value="XM_010863731.4"/>
</dbReference>
<dbReference type="KEGG" id="els:105005651"/>
<name>A0A3P8YSF9_ESOLU</name>
<proteinExistence type="predicted"/>
<reference evidence="13" key="1">
    <citation type="journal article" date="2014" name="PLoS ONE">
        <title>The genome and linkage map of the northern pike (Esox lucius): conserved synteny revealed between the salmonid sister group and the Neoteleostei.</title>
        <authorList>
            <person name="Rondeau E.B."/>
            <person name="Minkley D.R."/>
            <person name="Leong J.S."/>
            <person name="Messmer A.M."/>
            <person name="Jantzen J.R."/>
            <person name="von Schalburg K.R."/>
            <person name="Lemon C."/>
            <person name="Bird N.H."/>
            <person name="Koop B.F."/>
        </authorList>
    </citation>
    <scope>NUCLEOTIDE SEQUENCE</scope>
</reference>
<organism evidence="12 13">
    <name type="scientific">Esox lucius</name>
    <name type="common">Northern pike</name>
    <dbReference type="NCBI Taxonomy" id="8010"/>
    <lineage>
        <taxon>Eukaryota</taxon>
        <taxon>Metazoa</taxon>
        <taxon>Chordata</taxon>
        <taxon>Craniata</taxon>
        <taxon>Vertebrata</taxon>
        <taxon>Euteleostomi</taxon>
        <taxon>Actinopterygii</taxon>
        <taxon>Neopterygii</taxon>
        <taxon>Teleostei</taxon>
        <taxon>Protacanthopterygii</taxon>
        <taxon>Esociformes</taxon>
        <taxon>Esocidae</taxon>
        <taxon>Esox</taxon>
    </lineage>
</organism>
<dbReference type="CTD" id="794824"/>
<dbReference type="OMA" id="VLPCSWR"/>
<dbReference type="PANTHER" id="PTHR25466:SF11">
    <property type="entry name" value="GALECTIN 17-RELATED"/>
    <property type="match status" value="1"/>
</dbReference>
<evidence type="ECO:0000259" key="11">
    <source>
        <dbReference type="Pfam" id="PF07686"/>
    </source>
</evidence>
<evidence type="ECO:0000313" key="13">
    <source>
        <dbReference type="Proteomes" id="UP000265140"/>
    </source>
</evidence>
<keyword evidence="6" id="KW-0472">Membrane</keyword>
<comment type="subcellular location">
    <subcellularLocation>
        <location evidence="1">Cell membrane</location>
        <topology evidence="1">Single-pass type I membrane protein</topology>
    </subcellularLocation>
</comment>
<dbReference type="Gene3D" id="2.60.40.10">
    <property type="entry name" value="Immunoglobulins"/>
    <property type="match status" value="1"/>
</dbReference>
<keyword evidence="9" id="KW-0325">Glycoprotein</keyword>
<reference evidence="12" key="2">
    <citation type="submission" date="2020-02" db="EMBL/GenBank/DDBJ databases">
        <title>Esox lucius (northern pike) genome, fEsoLuc1, primary haplotype.</title>
        <authorList>
            <person name="Myers G."/>
            <person name="Karagic N."/>
            <person name="Meyer A."/>
            <person name="Pippel M."/>
            <person name="Reichard M."/>
            <person name="Winkler S."/>
            <person name="Tracey A."/>
            <person name="Sims Y."/>
            <person name="Howe K."/>
            <person name="Rhie A."/>
            <person name="Formenti G."/>
            <person name="Durbin R."/>
            <person name="Fedrigo O."/>
            <person name="Jarvis E.D."/>
        </authorList>
    </citation>
    <scope>NUCLEOTIDE SEQUENCE [LARGE SCALE GENOMIC DNA]</scope>
</reference>
<keyword evidence="5" id="KW-1133">Transmembrane helix</keyword>
<dbReference type="OrthoDB" id="8951452at2759"/>
<evidence type="ECO:0000256" key="2">
    <source>
        <dbReference type="ARBA" id="ARBA00022475"/>
    </source>
</evidence>
<dbReference type="InterPro" id="IPR013106">
    <property type="entry name" value="Ig_V-set"/>
</dbReference>
<evidence type="ECO:0000256" key="6">
    <source>
        <dbReference type="ARBA" id="ARBA00023136"/>
    </source>
</evidence>
<dbReference type="GO" id="GO:0042130">
    <property type="term" value="P:negative regulation of T cell proliferation"/>
    <property type="evidence" value="ECO:0007669"/>
    <property type="project" value="TreeGrafter"/>
</dbReference>
<dbReference type="GeneTree" id="ENSGT01030000234974"/>
<dbReference type="GO" id="GO:0031295">
    <property type="term" value="P:T cell costimulation"/>
    <property type="evidence" value="ECO:0007669"/>
    <property type="project" value="TreeGrafter"/>
</dbReference>
<dbReference type="InParanoid" id="A0A3P8YSF9"/>
<evidence type="ECO:0000256" key="4">
    <source>
        <dbReference type="ARBA" id="ARBA00022729"/>
    </source>
</evidence>
<keyword evidence="10" id="KW-0393">Immunoglobulin domain</keyword>
<accession>A0A3P8YSF9</accession>
<dbReference type="SUPFAM" id="SSF48726">
    <property type="entry name" value="Immunoglobulin"/>
    <property type="match status" value="1"/>
</dbReference>
<sequence>MYGIARDRHFIRFHCMFIISSVVSSSIPSKPVSISYPVGSQAILPCNWMPQLYNVPIHHIQWQTPDDTVFEQKGEQRWQAPEFKGRVEVPEEKLQEGDCSLIVHDVQLGDVGLYESFVVVESAGTKRRVFLQSVQLSVYDHKSKVSLGVGEDMNLKLYTPKAMRVVFQKRSSKEWTVLWVRGDKANNHHFKEAERVLVIKGLRMDHSGTYKVLDFHGGSVNTVNLMVEEVAGTQTLSQIHQKQEAVGKSFHNRSSILLIIFVLQISLLIQYQH</sequence>
<reference evidence="12" key="3">
    <citation type="submission" date="2025-08" db="UniProtKB">
        <authorList>
            <consortium name="Ensembl"/>
        </authorList>
    </citation>
    <scope>IDENTIFICATION</scope>
</reference>
<protein>
    <recommendedName>
        <fullName evidence="11">Immunoglobulin V-set domain-containing protein</fullName>
    </recommendedName>
</protein>
<evidence type="ECO:0000256" key="9">
    <source>
        <dbReference type="ARBA" id="ARBA00023180"/>
    </source>
</evidence>
<dbReference type="GO" id="GO:0042102">
    <property type="term" value="P:positive regulation of T cell proliferation"/>
    <property type="evidence" value="ECO:0007669"/>
    <property type="project" value="TreeGrafter"/>
</dbReference>
<dbReference type="GO" id="GO:0006955">
    <property type="term" value="P:immune response"/>
    <property type="evidence" value="ECO:0007669"/>
    <property type="project" value="TreeGrafter"/>
</dbReference>
<evidence type="ECO:0000256" key="3">
    <source>
        <dbReference type="ARBA" id="ARBA00022692"/>
    </source>
</evidence>
<keyword evidence="2" id="KW-1003">Cell membrane</keyword>
<dbReference type="InterPro" id="IPR051713">
    <property type="entry name" value="T-cell_Activation_Regulation"/>
</dbReference>
<dbReference type="GO" id="GO:0071222">
    <property type="term" value="P:cellular response to lipopolysaccharide"/>
    <property type="evidence" value="ECO:0007669"/>
    <property type="project" value="TreeGrafter"/>
</dbReference>
<dbReference type="Bgee" id="ENSELUG00000018818">
    <property type="expression patterns" value="Expressed in stomach and 12 other cell types or tissues"/>
</dbReference>
<feature type="domain" description="Immunoglobulin V-set" evidence="11">
    <location>
        <begin position="31"/>
        <end position="138"/>
    </location>
</feature>
<evidence type="ECO:0000256" key="7">
    <source>
        <dbReference type="ARBA" id="ARBA00023157"/>
    </source>
</evidence>
<dbReference type="Ensembl" id="ENSELUT00000029674.3">
    <property type="protein sequence ID" value="ENSELUP00000019496.2"/>
    <property type="gene ID" value="ENSELUG00000018818.3"/>
</dbReference>
<dbReference type="InterPro" id="IPR036179">
    <property type="entry name" value="Ig-like_dom_sf"/>
</dbReference>
<keyword evidence="4" id="KW-0732">Signal</keyword>